<keyword evidence="2" id="KW-1185">Reference proteome</keyword>
<proteinExistence type="predicted"/>
<name>A0ABN8XJL5_RANTA</name>
<protein>
    <submittedName>
        <fullName evidence="1">Uncharacterized protein</fullName>
    </submittedName>
</protein>
<comment type="caution">
    <text evidence="1">The sequence shown here is derived from an EMBL/GenBank/DDBJ whole genome shotgun (WGS) entry which is preliminary data.</text>
</comment>
<gene>
    <name evidence="1" type="ORF">MRATA1EN1_LOCUS31110</name>
</gene>
<reference evidence="1" key="1">
    <citation type="submission" date="2023-04" db="EMBL/GenBank/DDBJ databases">
        <authorList>
            <consortium name="ELIXIR-Norway"/>
        </authorList>
    </citation>
    <scope>NUCLEOTIDE SEQUENCE [LARGE SCALE GENOMIC DNA]</scope>
</reference>
<sequence length="194" mass="21920">MKCLVSGDMRHLTESHWISLLTWYFPIRTQRKTDRGQVCLHSSTDGGEASQRHRLGNELSGRFLPARGDPSMCFLQYLKEDAHQGRSVPSVQETCGSEGMADPQRDTRVVRSQRIRIIVVSVSPEPVARGRRLYPPAYIYQAETVSVSRRNAATLPTLAAVTRWLLLTAFGQIRMISESLFQQRRGHAGSCNRH</sequence>
<organism evidence="1 2">
    <name type="scientific">Rangifer tarandus platyrhynchus</name>
    <name type="common">Svalbard reindeer</name>
    <dbReference type="NCBI Taxonomy" id="3082113"/>
    <lineage>
        <taxon>Eukaryota</taxon>
        <taxon>Metazoa</taxon>
        <taxon>Chordata</taxon>
        <taxon>Craniata</taxon>
        <taxon>Vertebrata</taxon>
        <taxon>Euteleostomi</taxon>
        <taxon>Mammalia</taxon>
        <taxon>Eutheria</taxon>
        <taxon>Laurasiatheria</taxon>
        <taxon>Artiodactyla</taxon>
        <taxon>Ruminantia</taxon>
        <taxon>Pecora</taxon>
        <taxon>Cervidae</taxon>
        <taxon>Odocoileinae</taxon>
        <taxon>Rangifer</taxon>
    </lineage>
</organism>
<evidence type="ECO:0000313" key="1">
    <source>
        <dbReference type="EMBL" id="CAI9149492.1"/>
    </source>
</evidence>
<dbReference type="Proteomes" id="UP001176941">
    <property type="component" value="Unassembled WGS sequence"/>
</dbReference>
<accession>A0ABN8XJL5</accession>
<dbReference type="EMBL" id="CATKSN020000332">
    <property type="protein sequence ID" value="CAI9149492.1"/>
    <property type="molecule type" value="Genomic_DNA"/>
</dbReference>
<evidence type="ECO:0000313" key="2">
    <source>
        <dbReference type="Proteomes" id="UP001176941"/>
    </source>
</evidence>